<dbReference type="Proteomes" id="UP000591131">
    <property type="component" value="Unassembled WGS sequence"/>
</dbReference>
<feature type="signal peptide" evidence="1">
    <location>
        <begin position="1"/>
        <end position="19"/>
    </location>
</feature>
<evidence type="ECO:0000313" key="2">
    <source>
        <dbReference type="EMBL" id="KAF4654872.1"/>
    </source>
</evidence>
<proteinExistence type="predicted"/>
<feature type="chain" id="PRO_5029487260" evidence="1">
    <location>
        <begin position="20"/>
        <end position="152"/>
    </location>
</feature>
<organism evidence="2 3">
    <name type="scientific">Perkinsus chesapeaki</name>
    <name type="common">Clam parasite</name>
    <name type="synonym">Perkinsus andrewsi</name>
    <dbReference type="NCBI Taxonomy" id="330153"/>
    <lineage>
        <taxon>Eukaryota</taxon>
        <taxon>Sar</taxon>
        <taxon>Alveolata</taxon>
        <taxon>Perkinsozoa</taxon>
        <taxon>Perkinsea</taxon>
        <taxon>Perkinsida</taxon>
        <taxon>Perkinsidae</taxon>
        <taxon>Perkinsus</taxon>
    </lineage>
</organism>
<reference evidence="2 3" key="1">
    <citation type="submission" date="2020-04" db="EMBL/GenBank/DDBJ databases">
        <title>Perkinsus chesapeaki whole genome sequence.</title>
        <authorList>
            <person name="Bogema D.R."/>
        </authorList>
    </citation>
    <scope>NUCLEOTIDE SEQUENCE [LARGE SCALE GENOMIC DNA]</scope>
    <source>
        <strain evidence="2">ATCC PRA-425</strain>
    </source>
</reference>
<gene>
    <name evidence="2" type="ORF">FOL47_009709</name>
</gene>
<keyword evidence="3" id="KW-1185">Reference proteome</keyword>
<comment type="caution">
    <text evidence="2">The sequence shown here is derived from an EMBL/GenBank/DDBJ whole genome shotgun (WGS) entry which is preliminary data.</text>
</comment>
<evidence type="ECO:0000313" key="3">
    <source>
        <dbReference type="Proteomes" id="UP000591131"/>
    </source>
</evidence>
<sequence length="152" mass="16518">MCVSAWFFMLCFMGTTSVADEDLAWVMKVFEEALYGTTPAFGNSTTTVTSTTSPTPTKSIAEQLAEMTWPTAPSPWEQGWQDIQLDLELATTESIQEQLAAITIPLETPGMESTTAPPTGMLRVKYPSNNSRGIVGGWLLMAVVGLAYLTQL</sequence>
<protein>
    <submittedName>
        <fullName evidence="2">Uncharacterized protein</fullName>
    </submittedName>
</protein>
<keyword evidence="1" id="KW-0732">Signal</keyword>
<name>A0A7J6L6R1_PERCH</name>
<accession>A0A7J6L6R1</accession>
<dbReference type="AlphaFoldDB" id="A0A7J6L6R1"/>
<evidence type="ECO:0000256" key="1">
    <source>
        <dbReference type="SAM" id="SignalP"/>
    </source>
</evidence>
<dbReference type="EMBL" id="JAAPAO010000697">
    <property type="protein sequence ID" value="KAF4654872.1"/>
    <property type="molecule type" value="Genomic_DNA"/>
</dbReference>